<keyword evidence="1" id="KW-0732">Signal</keyword>
<keyword evidence="3" id="KW-1185">Reference proteome</keyword>
<feature type="chain" id="PRO_5011724815" description="M6 family metalloprotease domain-containing protein" evidence="1">
    <location>
        <begin position="33"/>
        <end position="807"/>
    </location>
</feature>
<proteinExistence type="predicted"/>
<dbReference type="RefSeq" id="WP_090096805.1">
    <property type="nucleotide sequence ID" value="NZ_FNIX01000003.1"/>
</dbReference>
<dbReference type="OrthoDB" id="2677755at2"/>
<dbReference type="AlphaFoldDB" id="A0A1H0KQM9"/>
<dbReference type="STRING" id="641025.SAMN05421507_10327"/>
<reference evidence="3" key="1">
    <citation type="submission" date="2016-10" db="EMBL/GenBank/DDBJ databases">
        <authorList>
            <person name="Varghese N."/>
            <person name="Submissions S."/>
        </authorList>
    </citation>
    <scope>NUCLEOTIDE SEQUENCE [LARGE SCALE GENOMIC DNA]</scope>
    <source>
        <strain evidence="3">CGMCC 4.6609</strain>
    </source>
</reference>
<accession>A0A1H0KQM9</accession>
<name>A0A1H0KQM9_9PSEU</name>
<dbReference type="Proteomes" id="UP000199691">
    <property type="component" value="Unassembled WGS sequence"/>
</dbReference>
<dbReference type="EMBL" id="FNIX01000003">
    <property type="protein sequence ID" value="SDO58081.1"/>
    <property type="molecule type" value="Genomic_DNA"/>
</dbReference>
<evidence type="ECO:0000256" key="1">
    <source>
        <dbReference type="SAM" id="SignalP"/>
    </source>
</evidence>
<evidence type="ECO:0000313" key="3">
    <source>
        <dbReference type="Proteomes" id="UP000199691"/>
    </source>
</evidence>
<sequence length="807" mass="84999">MSRSKARAWWATALVALTASSLITALPAGARAAEGPQACTLRPNPHVTTLNPWGSCVSVSAELAALPAVGESAQLTVEVTAQFARPDVRVEVDLPAGLEWEQVPAGLGTRQVAAATPTDRGGVRRAEGATALAAGGTKRFTGRVRATTAGPADIAVRAVAAGDEHSADPSDHVYLTVAGRGGRSTPGMAGSAHSAAAPVKVTAGRVAPQLTHRPAAAATAPVRTTAQREETTALAGTACVTGGWAYTDSTFAVRSSPNYGVQVWDRDTADGHDLLGVVATDSGGNYTVCFDNTDADGGIIDGGQDVYVRFLAENNMWRVQDLSGNLYSYDSTVVSNLAAGATHNYGQLQPTDPLHWLGVQAFDAVNDLWYWKPGDCWDDLDVGSCRQMVVNWRWDSAVGPHYDPNENVRQVFLPASSPISRDTTVHEATHWVMDDVYEFSPVPGAGGWHQVHTQSTAGLAWVEGFAEWTPTQVYNDPVWNWADGKTIDLESATWGSTWANPPLGTFPWQDGETVEGRVAGALIDLSDATNEAPWDRLSDGGRTPGHIWTTFLLHKSNTFAEFWGHRTADGFNTALTNGLASLYQNTIDFTFRDPLAGNTPVSRPTPPATSHNFSYNTVNNSWSVVALRPPAGADYNLRVYDDKAQTIQKGSSVVAGVTDFVAVNSNTGKTPLGDFYPKVSVASGTGGNYALELAQGSTLLHVASSQSVAMTSSKVVAVRDTMLTAGVPVTIKVTPGSASQDAELFIVGSVDGSSSTYVRSRATASAGATAGGPGAVETITFTPAVSGWHGVVLINKAGSGTYTLQRL</sequence>
<feature type="signal peptide" evidence="1">
    <location>
        <begin position="1"/>
        <end position="32"/>
    </location>
</feature>
<evidence type="ECO:0008006" key="4">
    <source>
        <dbReference type="Google" id="ProtNLM"/>
    </source>
</evidence>
<evidence type="ECO:0000313" key="2">
    <source>
        <dbReference type="EMBL" id="SDO58081.1"/>
    </source>
</evidence>
<gene>
    <name evidence="2" type="ORF">SAMN05421507_10327</name>
</gene>
<organism evidence="2 3">
    <name type="scientific">Lentzea jiangxiensis</name>
    <dbReference type="NCBI Taxonomy" id="641025"/>
    <lineage>
        <taxon>Bacteria</taxon>
        <taxon>Bacillati</taxon>
        <taxon>Actinomycetota</taxon>
        <taxon>Actinomycetes</taxon>
        <taxon>Pseudonocardiales</taxon>
        <taxon>Pseudonocardiaceae</taxon>
        <taxon>Lentzea</taxon>
    </lineage>
</organism>
<protein>
    <recommendedName>
        <fullName evidence="4">M6 family metalloprotease domain-containing protein</fullName>
    </recommendedName>
</protein>